<evidence type="ECO:0000259" key="1">
    <source>
        <dbReference type="Pfam" id="PF01814"/>
    </source>
</evidence>
<dbReference type="RefSeq" id="WP_091471262.1">
    <property type="nucleotide sequence ID" value="NZ_FNFX01000002.1"/>
</dbReference>
<evidence type="ECO:0000313" key="3">
    <source>
        <dbReference type="Proteomes" id="UP000198629"/>
    </source>
</evidence>
<dbReference type="STRING" id="492660.SAMN05192566_1240"/>
<keyword evidence="3" id="KW-1185">Reference proteome</keyword>
<dbReference type="OrthoDB" id="5512987at2"/>
<dbReference type="PANTHER" id="PTHR35585:SF1">
    <property type="entry name" value="HHE DOMAIN PROTEIN (AFU_ORTHOLOGUE AFUA_4G00730)"/>
    <property type="match status" value="1"/>
</dbReference>
<sequence>MRTASNLQSSRHTAAPVVKHDVIVLLKNDHAAVKKMFTQFGKLAKKEDIQGKVQIANKICAELLSHTLAEEEIFYPGAREATHDEDMLNEAVVEHESAKTLIAQIQSMDPQDPMYDAKVTVLGEYINHHIQEEETEMFPEVREARTLDLRELAVEFSARKQALMGQLCDKNGEINPRQLRSLMGMPSSH</sequence>
<accession>A0A1G9BLU1</accession>
<feature type="domain" description="Hemerythrin-like" evidence="1">
    <location>
        <begin position="23"/>
        <end position="140"/>
    </location>
</feature>
<dbReference type="Pfam" id="PF01814">
    <property type="entry name" value="Hemerythrin"/>
    <property type="match status" value="1"/>
</dbReference>
<dbReference type="CDD" id="cd12108">
    <property type="entry name" value="Hr-like"/>
    <property type="match status" value="1"/>
</dbReference>
<gene>
    <name evidence="2" type="ORF">SAMN05192566_1240</name>
</gene>
<dbReference type="AlphaFoldDB" id="A0A1G9BLU1"/>
<dbReference type="Gene3D" id="1.20.120.520">
    <property type="entry name" value="nmb1532 protein domain like"/>
    <property type="match status" value="1"/>
</dbReference>
<dbReference type="PANTHER" id="PTHR35585">
    <property type="entry name" value="HHE DOMAIN PROTEIN (AFU_ORTHOLOGUE AFUA_4G00730)"/>
    <property type="match status" value="1"/>
</dbReference>
<organism evidence="2 3">
    <name type="scientific">Methylophilus rhizosphaerae</name>
    <dbReference type="NCBI Taxonomy" id="492660"/>
    <lineage>
        <taxon>Bacteria</taxon>
        <taxon>Pseudomonadati</taxon>
        <taxon>Pseudomonadota</taxon>
        <taxon>Betaproteobacteria</taxon>
        <taxon>Nitrosomonadales</taxon>
        <taxon>Methylophilaceae</taxon>
        <taxon>Methylophilus</taxon>
    </lineage>
</organism>
<name>A0A1G9BLU1_9PROT</name>
<dbReference type="Proteomes" id="UP000198629">
    <property type="component" value="Unassembled WGS sequence"/>
</dbReference>
<protein>
    <submittedName>
        <fullName evidence="2">Hemerythrin HHE cation binding domain-containing protein</fullName>
    </submittedName>
</protein>
<dbReference type="EMBL" id="FNFX01000002">
    <property type="protein sequence ID" value="SDK40488.1"/>
    <property type="molecule type" value="Genomic_DNA"/>
</dbReference>
<evidence type="ECO:0000313" key="2">
    <source>
        <dbReference type="EMBL" id="SDK40488.1"/>
    </source>
</evidence>
<reference evidence="3" key="1">
    <citation type="submission" date="2016-10" db="EMBL/GenBank/DDBJ databases">
        <authorList>
            <person name="Varghese N."/>
            <person name="Submissions S."/>
        </authorList>
    </citation>
    <scope>NUCLEOTIDE SEQUENCE [LARGE SCALE GENOMIC DNA]</scope>
    <source>
        <strain evidence="3">CBMB127</strain>
    </source>
</reference>
<proteinExistence type="predicted"/>
<dbReference type="InterPro" id="IPR012312">
    <property type="entry name" value="Hemerythrin-like"/>
</dbReference>